<protein>
    <submittedName>
        <fullName evidence="8">Slc29a1 protein</fullName>
    </submittedName>
</protein>
<gene>
    <name evidence="8" type="primary">Slc29a1</name>
    <name evidence="8" type="ORF">SPIL2461_LOCUS19208</name>
</gene>
<feature type="transmembrane region" description="Helical" evidence="7">
    <location>
        <begin position="165"/>
        <end position="188"/>
    </location>
</feature>
<keyword evidence="4 7" id="KW-0812">Transmembrane</keyword>
<dbReference type="PANTHER" id="PTHR10332:SF88">
    <property type="entry name" value="EQUILIBRATIVE NUCLEOSIDE TRANSPORTER 1, ISOFORM A"/>
    <property type="match status" value="1"/>
</dbReference>
<evidence type="ECO:0000256" key="2">
    <source>
        <dbReference type="ARBA" id="ARBA00007965"/>
    </source>
</evidence>
<comment type="caution">
    <text evidence="8">The sequence shown here is derived from an EMBL/GenBank/DDBJ whole genome shotgun (WGS) entry which is preliminary data.</text>
</comment>
<evidence type="ECO:0000313" key="8">
    <source>
        <dbReference type="EMBL" id="CAE7686521.1"/>
    </source>
</evidence>
<keyword evidence="9" id="KW-1185">Reference proteome</keyword>
<dbReference type="GO" id="GO:0005886">
    <property type="term" value="C:plasma membrane"/>
    <property type="evidence" value="ECO:0007669"/>
    <property type="project" value="TreeGrafter"/>
</dbReference>
<comment type="similarity">
    <text evidence="2">Belongs to the SLC29A/ENT transporter (TC 2.A.57) family.</text>
</comment>
<dbReference type="InterPro" id="IPR002259">
    <property type="entry name" value="Eqnu_transpt"/>
</dbReference>
<feature type="transmembrane region" description="Helical" evidence="7">
    <location>
        <begin position="321"/>
        <end position="339"/>
    </location>
</feature>
<dbReference type="GO" id="GO:0005337">
    <property type="term" value="F:nucleoside transmembrane transporter activity"/>
    <property type="evidence" value="ECO:0007669"/>
    <property type="project" value="InterPro"/>
</dbReference>
<dbReference type="SUPFAM" id="SSF103473">
    <property type="entry name" value="MFS general substrate transporter"/>
    <property type="match status" value="1"/>
</dbReference>
<keyword evidence="5 7" id="KW-1133">Transmembrane helix</keyword>
<keyword evidence="3" id="KW-0813">Transport</keyword>
<feature type="transmembrane region" description="Helical" evidence="7">
    <location>
        <begin position="133"/>
        <end position="159"/>
    </location>
</feature>
<evidence type="ECO:0000256" key="1">
    <source>
        <dbReference type="ARBA" id="ARBA00004141"/>
    </source>
</evidence>
<organism evidence="8 9">
    <name type="scientific">Symbiodinium pilosum</name>
    <name type="common">Dinoflagellate</name>
    <dbReference type="NCBI Taxonomy" id="2952"/>
    <lineage>
        <taxon>Eukaryota</taxon>
        <taxon>Sar</taxon>
        <taxon>Alveolata</taxon>
        <taxon>Dinophyceae</taxon>
        <taxon>Suessiales</taxon>
        <taxon>Symbiodiniaceae</taxon>
        <taxon>Symbiodinium</taxon>
    </lineage>
</organism>
<feature type="transmembrane region" description="Helical" evidence="7">
    <location>
        <begin position="390"/>
        <end position="411"/>
    </location>
</feature>
<accession>A0A812WSH4</accession>
<comment type="subcellular location">
    <subcellularLocation>
        <location evidence="1">Membrane</location>
        <topology evidence="1">Multi-pass membrane protein</topology>
    </subcellularLocation>
</comment>
<feature type="transmembrane region" description="Helical" evidence="7">
    <location>
        <begin position="195"/>
        <end position="216"/>
    </location>
</feature>
<dbReference type="EMBL" id="CAJNIZ010044371">
    <property type="protein sequence ID" value="CAE7686521.1"/>
    <property type="molecule type" value="Genomic_DNA"/>
</dbReference>
<dbReference type="OrthoDB" id="46396at2759"/>
<feature type="transmembrane region" description="Helical" evidence="7">
    <location>
        <begin position="101"/>
        <end position="121"/>
    </location>
</feature>
<reference evidence="8" key="1">
    <citation type="submission" date="2021-02" db="EMBL/GenBank/DDBJ databases">
        <authorList>
            <person name="Dougan E. K."/>
            <person name="Rhodes N."/>
            <person name="Thang M."/>
            <person name="Chan C."/>
        </authorList>
    </citation>
    <scope>NUCLEOTIDE SEQUENCE</scope>
</reference>
<feature type="transmembrane region" description="Helical" evidence="7">
    <location>
        <begin position="260"/>
        <end position="279"/>
    </location>
</feature>
<evidence type="ECO:0000256" key="3">
    <source>
        <dbReference type="ARBA" id="ARBA00022448"/>
    </source>
</evidence>
<name>A0A812WSH4_SYMPI</name>
<proteinExistence type="inferred from homology"/>
<dbReference type="Proteomes" id="UP000649617">
    <property type="component" value="Unassembled WGS sequence"/>
</dbReference>
<dbReference type="AlphaFoldDB" id="A0A812WSH4"/>
<dbReference type="Pfam" id="PF01733">
    <property type="entry name" value="Nucleoside_tran"/>
    <property type="match status" value="1"/>
</dbReference>
<feature type="transmembrane region" description="Helical" evidence="7">
    <location>
        <begin position="351"/>
        <end position="370"/>
    </location>
</feature>
<evidence type="ECO:0000256" key="4">
    <source>
        <dbReference type="ARBA" id="ARBA00022692"/>
    </source>
</evidence>
<feature type="transmembrane region" description="Helical" evidence="7">
    <location>
        <begin position="34"/>
        <end position="55"/>
    </location>
</feature>
<evidence type="ECO:0000256" key="7">
    <source>
        <dbReference type="SAM" id="Phobius"/>
    </source>
</evidence>
<keyword evidence="6 7" id="KW-0472">Membrane</keyword>
<evidence type="ECO:0000256" key="6">
    <source>
        <dbReference type="ARBA" id="ARBA00023136"/>
    </source>
</evidence>
<dbReference type="PANTHER" id="PTHR10332">
    <property type="entry name" value="EQUILIBRATIVE NUCLEOSIDE TRANSPORTER"/>
    <property type="match status" value="1"/>
</dbReference>
<dbReference type="InterPro" id="IPR036259">
    <property type="entry name" value="MFS_trans_sf"/>
</dbReference>
<feature type="transmembrane region" description="Helical" evidence="7">
    <location>
        <begin position="67"/>
        <end position="89"/>
    </location>
</feature>
<sequence>MAESEVWSIGSIDPLTEEIDPARVAQNRKLQACFYYTGAATLLGWQIILSFTHSFDCNLFHGKRFAGAGWAFWCSMAYSLAVNITQLILTSRTVVSRIPFATRWNVAAVCTALSLVGLLGCHTYTTPETMEMGFAVAVAFVSLTGAASGIWQACAFGLAGCLSPWFAQALMFGQGLGGVFSSVLGTAFSSSKYGLFFSFAFSAAFALLGIPILYIMTSSPLVQDTGALKPCTVAQRQNTPSSSPMLTRGRSSREILTQNAWPQAVTVAAVFTFTFTVFPGVTSRLLPGNRVPLLISLFQIFDVVGRFAPQWSAVRISEGRVVSTLAAMRVLFVPLFIAMQRQSMDSWAQNAFVQIAVMVFFAFSNGYVSTLSMMLGPEQRGVSADEREPVGTMMSLSLVFGIWLGSLLALATQIGMKGTNEC</sequence>
<evidence type="ECO:0000256" key="5">
    <source>
        <dbReference type="ARBA" id="ARBA00022989"/>
    </source>
</evidence>
<evidence type="ECO:0000313" key="9">
    <source>
        <dbReference type="Proteomes" id="UP000649617"/>
    </source>
</evidence>